<name>A0A8S2TQ51_9BILA</name>
<evidence type="ECO:0000313" key="2">
    <source>
        <dbReference type="EMBL" id="CAF1515113.1"/>
    </source>
</evidence>
<dbReference type="EMBL" id="CAJOBA010057719">
    <property type="protein sequence ID" value="CAF4302576.1"/>
    <property type="molecule type" value="Genomic_DNA"/>
</dbReference>
<organism evidence="3 4">
    <name type="scientific">Didymodactylos carnosus</name>
    <dbReference type="NCBI Taxonomy" id="1234261"/>
    <lineage>
        <taxon>Eukaryota</taxon>
        <taxon>Metazoa</taxon>
        <taxon>Spiralia</taxon>
        <taxon>Gnathifera</taxon>
        <taxon>Rotifera</taxon>
        <taxon>Eurotatoria</taxon>
        <taxon>Bdelloidea</taxon>
        <taxon>Philodinida</taxon>
        <taxon>Philodinidae</taxon>
        <taxon>Didymodactylos</taxon>
    </lineage>
</organism>
<protein>
    <recommendedName>
        <fullName evidence="1">F-box domain-containing protein</fullName>
    </recommendedName>
</protein>
<proteinExistence type="predicted"/>
<dbReference type="InterPro" id="IPR001810">
    <property type="entry name" value="F-box_dom"/>
</dbReference>
<dbReference type="Proteomes" id="UP000677228">
    <property type="component" value="Unassembled WGS sequence"/>
</dbReference>
<dbReference type="Proteomes" id="UP000682733">
    <property type="component" value="Unassembled WGS sequence"/>
</dbReference>
<dbReference type="PROSITE" id="PS50181">
    <property type="entry name" value="FBOX"/>
    <property type="match status" value="1"/>
</dbReference>
<sequence length="560" mass="64423">MSDQLVVKLEEQNSRRHQLEQLDLEALPNELILQIFGYFNAYDVFKSFYSLNVRLNSLLHATHLHIDLINVTKAVHNYHQQVIMPTTSKSNQMITAKLQDISDRIKISDSLVAINLQSLTIDGLTIKNIDYVRSILLKLKHLIYLSLTSSPDCIRTNLTDKLRETIFTDSEMSRSLKSCKLSLAYPIHFRDNVTTNARASAIEYLSFCQWCDIYQLTSLLKRVPKIKSLTVYLCGDFEDTDLALSPLSENLISFRAEIVRVSFADIQLLLINRLSPKLEYLKILTVDRLEYMDGKKWEQFLSFYFPILKQFQLSCTVNDVKTPPNLTEIAQSFRTKYYLEHKWYYVFDYDKEELSMYPVGTTFENFVTTGYDIQTLATTDDPQILNHTFQNIKILDLALYDNPTALTKRCYPNVHTLSFSSKLSSSVNVSPALIDDILNTISVANLKTLRFQDGEIYPRMMLELIKFTPNLSTLEIFHKVLLNITDNLTDENICVCLQKSIKNLKLIFDSTLPSTDDLRLLLQKISQNLSILTLVPTASGQKFTIDFVEQLITENIIDGN</sequence>
<reference evidence="3" key="1">
    <citation type="submission" date="2021-02" db="EMBL/GenBank/DDBJ databases">
        <authorList>
            <person name="Nowell W R."/>
        </authorList>
    </citation>
    <scope>NUCLEOTIDE SEQUENCE</scope>
</reference>
<gene>
    <name evidence="2" type="ORF">OVA965_LOCUS37546</name>
    <name evidence="3" type="ORF">TMI583_LOCUS38635</name>
</gene>
<feature type="non-terminal residue" evidence="3">
    <location>
        <position position="1"/>
    </location>
</feature>
<evidence type="ECO:0000313" key="4">
    <source>
        <dbReference type="Proteomes" id="UP000682733"/>
    </source>
</evidence>
<feature type="domain" description="F-box" evidence="1">
    <location>
        <begin position="21"/>
        <end position="68"/>
    </location>
</feature>
<dbReference type="EMBL" id="CAJNOK010035624">
    <property type="protein sequence ID" value="CAF1515113.1"/>
    <property type="molecule type" value="Genomic_DNA"/>
</dbReference>
<accession>A0A8S2TQ51</accession>
<evidence type="ECO:0000313" key="3">
    <source>
        <dbReference type="EMBL" id="CAF4302576.1"/>
    </source>
</evidence>
<evidence type="ECO:0000259" key="1">
    <source>
        <dbReference type="PROSITE" id="PS50181"/>
    </source>
</evidence>
<comment type="caution">
    <text evidence="3">The sequence shown here is derived from an EMBL/GenBank/DDBJ whole genome shotgun (WGS) entry which is preliminary data.</text>
</comment>
<dbReference type="AlphaFoldDB" id="A0A8S2TQ51"/>